<evidence type="ECO:0000313" key="1">
    <source>
        <dbReference type="EMBL" id="KAH7528239.1"/>
    </source>
</evidence>
<gene>
    <name evidence="1" type="ORF">FEM48_Zijuj05G0051400</name>
</gene>
<dbReference type="EMBL" id="JAEACU010000005">
    <property type="protein sequence ID" value="KAH7528239.1"/>
    <property type="molecule type" value="Genomic_DNA"/>
</dbReference>
<dbReference type="SUPFAM" id="SSF56281">
    <property type="entry name" value="Metallo-hydrolase/oxidoreductase"/>
    <property type="match status" value="1"/>
</dbReference>
<evidence type="ECO:0000313" key="2">
    <source>
        <dbReference type="Proteomes" id="UP000813462"/>
    </source>
</evidence>
<dbReference type="Gene3D" id="3.60.15.10">
    <property type="entry name" value="Ribonuclease Z/Hydroxyacylglutathione hydrolase-like"/>
    <property type="match status" value="2"/>
</dbReference>
<dbReference type="Proteomes" id="UP000813462">
    <property type="component" value="Unassembled WGS sequence"/>
</dbReference>
<dbReference type="PANTHER" id="PTHR43694:SF1">
    <property type="entry name" value="RIBONUCLEASE J"/>
    <property type="match status" value="1"/>
</dbReference>
<dbReference type="AlphaFoldDB" id="A0A978VD00"/>
<reference evidence="1" key="1">
    <citation type="journal article" date="2021" name="Front. Plant Sci.">
        <title>Chromosome-Scale Genome Assembly for Chinese Sour Jujube and Insights Into Its Genome Evolution and Domestication Signature.</title>
        <authorList>
            <person name="Shen L.-Y."/>
            <person name="Luo H."/>
            <person name="Wang X.-L."/>
            <person name="Wang X.-M."/>
            <person name="Qiu X.-J."/>
            <person name="Liu H."/>
            <person name="Zhou S.-S."/>
            <person name="Jia K.-H."/>
            <person name="Nie S."/>
            <person name="Bao Y.-T."/>
            <person name="Zhang R.-G."/>
            <person name="Yun Q.-Z."/>
            <person name="Chai Y.-H."/>
            <person name="Lu J.-Y."/>
            <person name="Li Y."/>
            <person name="Zhao S.-W."/>
            <person name="Mao J.-F."/>
            <person name="Jia S.-G."/>
            <person name="Mao Y.-M."/>
        </authorList>
    </citation>
    <scope>NUCLEOTIDE SEQUENCE</scope>
    <source>
        <strain evidence="1">AT0</strain>
        <tissue evidence="1">Leaf</tissue>
    </source>
</reference>
<sequence length="239" mass="26677">MAAFCAVSLSPCSLSWRPKLTRLSVSCSVDSPPTVSGTPESKVPRKRPVWTEGVRKSMEDFVKLKWSNSMKNNYDELGVQKILPDTTFIRRWRHKIEAVVITRGHEDNIGALPWVIPALDSDTPIFASSFTMEFFAVLMVPFFILGTERLMKSQLDGKSFAHEALEELSKEGVTLMMSDSTNVLSPGRRTSESSVADALLRHISAAKGRVITSQPFCAPLLVTTFSTYYVTRYLTYNGN</sequence>
<dbReference type="InterPro" id="IPR036866">
    <property type="entry name" value="RibonucZ/Hydroxyglut_hydro"/>
</dbReference>
<comment type="caution">
    <text evidence="1">The sequence shown here is derived from an EMBL/GenBank/DDBJ whole genome shotgun (WGS) entry which is preliminary data.</text>
</comment>
<name>A0A978VD00_ZIZJJ</name>
<dbReference type="PANTHER" id="PTHR43694">
    <property type="entry name" value="RIBONUCLEASE J"/>
    <property type="match status" value="1"/>
</dbReference>
<accession>A0A978VD00</accession>
<organism evidence="1 2">
    <name type="scientific">Ziziphus jujuba var. spinosa</name>
    <dbReference type="NCBI Taxonomy" id="714518"/>
    <lineage>
        <taxon>Eukaryota</taxon>
        <taxon>Viridiplantae</taxon>
        <taxon>Streptophyta</taxon>
        <taxon>Embryophyta</taxon>
        <taxon>Tracheophyta</taxon>
        <taxon>Spermatophyta</taxon>
        <taxon>Magnoliopsida</taxon>
        <taxon>eudicotyledons</taxon>
        <taxon>Gunneridae</taxon>
        <taxon>Pentapetalae</taxon>
        <taxon>rosids</taxon>
        <taxon>fabids</taxon>
        <taxon>Rosales</taxon>
        <taxon>Rhamnaceae</taxon>
        <taxon>Paliureae</taxon>
        <taxon>Ziziphus</taxon>
    </lineage>
</organism>
<proteinExistence type="predicted"/>
<protein>
    <submittedName>
        <fullName evidence="1">Uncharacterized protein</fullName>
    </submittedName>
</protein>